<dbReference type="GO" id="GO:0005737">
    <property type="term" value="C:cytoplasm"/>
    <property type="evidence" value="ECO:0007669"/>
    <property type="project" value="TreeGrafter"/>
</dbReference>
<dbReference type="PANTHER" id="PTHR45953">
    <property type="entry name" value="IDURONATE 2-SULFATASE"/>
    <property type="match status" value="1"/>
</dbReference>
<dbReference type="PANTHER" id="PTHR45953:SF1">
    <property type="entry name" value="IDURONATE 2-SULFATASE"/>
    <property type="match status" value="1"/>
</dbReference>
<comment type="caution">
    <text evidence="5">The sequence shown here is derived from an EMBL/GenBank/DDBJ whole genome shotgun (WGS) entry which is preliminary data.</text>
</comment>
<evidence type="ECO:0000313" key="6">
    <source>
        <dbReference type="Proteomes" id="UP000321490"/>
    </source>
</evidence>
<dbReference type="GO" id="GO:0046872">
    <property type="term" value="F:metal ion binding"/>
    <property type="evidence" value="ECO:0007669"/>
    <property type="project" value="UniProtKB-KW"/>
</dbReference>
<name>A0A562IQI0_9ACTN</name>
<dbReference type="Gene3D" id="3.30.1120.10">
    <property type="match status" value="1"/>
</dbReference>
<dbReference type="Pfam" id="PF00884">
    <property type="entry name" value="Sulfatase"/>
    <property type="match status" value="1"/>
</dbReference>
<dbReference type="AlphaFoldDB" id="A0A562IQI0"/>
<keyword evidence="6" id="KW-1185">Reference proteome</keyword>
<proteinExistence type="inferred from homology"/>
<dbReference type="SUPFAM" id="SSF53649">
    <property type="entry name" value="Alkaline phosphatase-like"/>
    <property type="match status" value="1"/>
</dbReference>
<dbReference type="InterPro" id="IPR024607">
    <property type="entry name" value="Sulfatase_CS"/>
</dbReference>
<evidence type="ECO:0000256" key="1">
    <source>
        <dbReference type="ARBA" id="ARBA00008779"/>
    </source>
</evidence>
<sequence>MPDRPNVLLVLVDELRHQALGSTGDPNARTPALDALAAESVVYDQAVSGHPICCPARASIMTGQYSPTHGVVVNDVPVRTAGPTLAGTFAEAGYATGYIGKWHLYGSPQGLCERREDFVPPEARLGYQYWAAGECTHEYNSSTYYQGDDPTPRQWAGYDAFAQTEHACGYLRDRVDRSEPFFLTVAYGPPHFPYRGVPERYKAMYRDAELEVRPNVPDDLREAALAELRGYHAQIAAVDDCVAELLSCLARTGLADDTIVVFTSDHGDMAGSQGLEHKLCPWEEAVRVPLFVRFPDRRRTGTDSALVNSPDLMPTLLGLAGVPVPAGLQGIDFSSPAADRPATALLTAPIPFSTMRSHGFAAYRGVRNARYVYVRSSAGPWLLYDLETDPFQLSNRCGDPAYADVQAWAEEELDAWLQRTGDDFPSGDRLLEVHEVAHYYEVNEPLGVVDSPWGDWAATDRRGERWSVDASMADLAADATAREVVDRHCAGLLDLWEADRAGVFAGVPPIVGARRSHSPRTISLVRPDLVPPGELPRLDEALAGVARTRPPTIRSLLGILS</sequence>
<evidence type="ECO:0000259" key="4">
    <source>
        <dbReference type="Pfam" id="PF00884"/>
    </source>
</evidence>
<keyword evidence="2" id="KW-0479">Metal-binding</keyword>
<evidence type="ECO:0000256" key="2">
    <source>
        <dbReference type="ARBA" id="ARBA00022723"/>
    </source>
</evidence>
<dbReference type="CDD" id="cd16034">
    <property type="entry name" value="sulfatase_like"/>
    <property type="match status" value="1"/>
</dbReference>
<reference evidence="5 6" key="1">
    <citation type="submission" date="2019-07" db="EMBL/GenBank/DDBJ databases">
        <title>R&amp;d 2014.</title>
        <authorList>
            <person name="Klenk H.-P."/>
        </authorList>
    </citation>
    <scope>NUCLEOTIDE SEQUENCE [LARGE SCALE GENOMIC DNA]</scope>
    <source>
        <strain evidence="5 6">DSM 45764</strain>
    </source>
</reference>
<dbReference type="PROSITE" id="PS00149">
    <property type="entry name" value="SULFATASE_2"/>
    <property type="match status" value="1"/>
</dbReference>
<dbReference type="Proteomes" id="UP000321490">
    <property type="component" value="Unassembled WGS sequence"/>
</dbReference>
<accession>A0A562IQI0</accession>
<dbReference type="Gene3D" id="3.40.720.10">
    <property type="entry name" value="Alkaline Phosphatase, subunit A"/>
    <property type="match status" value="1"/>
</dbReference>
<gene>
    <name evidence="5" type="ORF">JD78_01784</name>
</gene>
<protein>
    <submittedName>
        <fullName evidence="5">Arylsulfatase A-like enzyme</fullName>
    </submittedName>
</protein>
<comment type="similarity">
    <text evidence="1">Belongs to the sulfatase family.</text>
</comment>
<dbReference type="PROSITE" id="PS00523">
    <property type="entry name" value="SULFATASE_1"/>
    <property type="match status" value="1"/>
</dbReference>
<evidence type="ECO:0000256" key="3">
    <source>
        <dbReference type="ARBA" id="ARBA00022801"/>
    </source>
</evidence>
<dbReference type="InterPro" id="IPR000917">
    <property type="entry name" value="Sulfatase_N"/>
</dbReference>
<dbReference type="EMBL" id="VLKF01000001">
    <property type="protein sequence ID" value="TWH73261.1"/>
    <property type="molecule type" value="Genomic_DNA"/>
</dbReference>
<dbReference type="RefSeq" id="WP_166521094.1">
    <property type="nucleotide sequence ID" value="NZ_ML762485.1"/>
</dbReference>
<evidence type="ECO:0000313" key="5">
    <source>
        <dbReference type="EMBL" id="TWH73261.1"/>
    </source>
</evidence>
<feature type="domain" description="Sulfatase N-terminal" evidence="4">
    <location>
        <begin position="5"/>
        <end position="322"/>
    </location>
</feature>
<dbReference type="InterPro" id="IPR017850">
    <property type="entry name" value="Alkaline_phosphatase_core_sf"/>
</dbReference>
<dbReference type="GO" id="GO:0008484">
    <property type="term" value="F:sulfuric ester hydrolase activity"/>
    <property type="evidence" value="ECO:0007669"/>
    <property type="project" value="TreeGrafter"/>
</dbReference>
<keyword evidence="3" id="KW-0378">Hydrolase</keyword>
<organism evidence="5 6">
    <name type="scientific">Modestobacter roseus</name>
    <dbReference type="NCBI Taxonomy" id="1181884"/>
    <lineage>
        <taxon>Bacteria</taxon>
        <taxon>Bacillati</taxon>
        <taxon>Actinomycetota</taxon>
        <taxon>Actinomycetes</taxon>
        <taxon>Geodermatophilales</taxon>
        <taxon>Geodermatophilaceae</taxon>
        <taxon>Modestobacter</taxon>
    </lineage>
</organism>